<protein>
    <submittedName>
        <fullName evidence="3">SDR family oxidoreductase</fullName>
    </submittedName>
</protein>
<dbReference type="Gene3D" id="3.40.50.720">
    <property type="entry name" value="NAD(P)-binding Rossmann-like Domain"/>
    <property type="match status" value="1"/>
</dbReference>
<proteinExistence type="inferred from homology"/>
<dbReference type="PRINTS" id="PR00081">
    <property type="entry name" value="GDHRDH"/>
</dbReference>
<comment type="similarity">
    <text evidence="1">Belongs to the short-chain dehydrogenases/reductases (SDR) family.</text>
</comment>
<sequence length="253" mass="25709">MTQELQGRVAVVTGAARGIGAASVRALLGAGAKVVAGDIDADGLAALAGEYGDRVSTHVVDISTEAGVKTLIDDAAKTFGRLDILHSNAAGIVPEDTDVLTATDDAWRATFDFAVMAAVWGARHAVPLMKQTGGGSIINMSSGAAKFATAAKPAYAACKGAIETLTLYTGAQCGTDGVRCNALRPGFVLTEGIRSLFNEEQLAGVAAQSALGRICTPEDIADAVVWLASDASGYINGQVLAIDGGGMKPSIAW</sequence>
<keyword evidence="2" id="KW-0560">Oxidoreductase</keyword>
<dbReference type="Pfam" id="PF13561">
    <property type="entry name" value="adh_short_C2"/>
    <property type="match status" value="1"/>
</dbReference>
<evidence type="ECO:0000256" key="1">
    <source>
        <dbReference type="ARBA" id="ARBA00006484"/>
    </source>
</evidence>
<gene>
    <name evidence="3" type="ORF">GII31_03155</name>
</gene>
<dbReference type="InterPro" id="IPR002347">
    <property type="entry name" value="SDR_fam"/>
</dbReference>
<dbReference type="RefSeq" id="WP_213246744.1">
    <property type="nucleotide sequence ID" value="NZ_CP045806.1"/>
</dbReference>
<evidence type="ECO:0000256" key="2">
    <source>
        <dbReference type="ARBA" id="ARBA00023002"/>
    </source>
</evidence>
<dbReference type="Proteomes" id="UP001059836">
    <property type="component" value="Chromosome"/>
</dbReference>
<name>A0ABX6IE25_9ACTN</name>
<dbReference type="InterPro" id="IPR036291">
    <property type="entry name" value="NAD(P)-bd_dom_sf"/>
</dbReference>
<dbReference type="EMBL" id="CP045809">
    <property type="protein sequence ID" value="QHN34054.1"/>
    <property type="molecule type" value="Genomic_DNA"/>
</dbReference>
<dbReference type="CDD" id="cd05233">
    <property type="entry name" value="SDR_c"/>
    <property type="match status" value="1"/>
</dbReference>
<dbReference type="SUPFAM" id="SSF51735">
    <property type="entry name" value="NAD(P)-binding Rossmann-fold domains"/>
    <property type="match status" value="1"/>
</dbReference>
<keyword evidence="4" id="KW-1185">Reference proteome</keyword>
<dbReference type="PANTHER" id="PTHR24321:SF15">
    <property type="entry name" value="OXIDOREDUCTASE UCPA"/>
    <property type="match status" value="1"/>
</dbReference>
<evidence type="ECO:0000313" key="4">
    <source>
        <dbReference type="Proteomes" id="UP001059836"/>
    </source>
</evidence>
<accession>A0ABX6IE25</accession>
<organism evidence="3 4">
    <name type="scientific">Gordonia pseudamarae</name>
    <dbReference type="NCBI Taxonomy" id="2831662"/>
    <lineage>
        <taxon>Bacteria</taxon>
        <taxon>Bacillati</taxon>
        <taxon>Actinomycetota</taxon>
        <taxon>Actinomycetes</taxon>
        <taxon>Mycobacteriales</taxon>
        <taxon>Gordoniaceae</taxon>
        <taxon>Gordonia</taxon>
    </lineage>
</organism>
<dbReference type="PANTHER" id="PTHR24321">
    <property type="entry name" value="DEHYDROGENASES, SHORT CHAIN"/>
    <property type="match status" value="1"/>
</dbReference>
<reference evidence="3" key="1">
    <citation type="journal article" date="2021" name="Nat. Microbiol.">
        <title>Cocultivation of an ultrasmall environmental parasitic bacterium with lytic ability against bacteria associated with wastewater foams.</title>
        <authorList>
            <person name="Batinovic S."/>
            <person name="Rose J.J.A."/>
            <person name="Ratcliffe J."/>
            <person name="Seviour R.J."/>
            <person name="Petrovski S."/>
        </authorList>
    </citation>
    <scope>NUCLEOTIDE SEQUENCE</scope>
    <source>
        <strain evidence="3">CON9</strain>
    </source>
</reference>
<evidence type="ECO:0000313" key="3">
    <source>
        <dbReference type="EMBL" id="QHN34054.1"/>
    </source>
</evidence>